<dbReference type="PROSITE" id="PS50075">
    <property type="entry name" value="CARRIER"/>
    <property type="match status" value="1"/>
</dbReference>
<feature type="domain" description="Carrier" evidence="4">
    <location>
        <begin position="1014"/>
        <end position="1089"/>
    </location>
</feature>
<reference evidence="5" key="1">
    <citation type="submission" date="2018-12" db="EMBL/GenBank/DDBJ databases">
        <title>Novel natural products biosynthetic potential of the class Ktedonobacteria.</title>
        <authorList>
            <person name="Zheng Y."/>
            <person name="Saitou A."/>
            <person name="Wang C.M."/>
            <person name="Toyoda A."/>
            <person name="Minakuchi Y."/>
            <person name="Sekiguchi Y."/>
            <person name="Ueda K."/>
            <person name="Takano H."/>
            <person name="Sakai Y."/>
            <person name="Yokota A."/>
            <person name="Yabe S."/>
        </authorList>
    </citation>
    <scope>NUCLEOTIDE SEQUENCE</scope>
    <source>
        <strain evidence="5">COM3</strain>
    </source>
</reference>
<evidence type="ECO:0000256" key="1">
    <source>
        <dbReference type="ARBA" id="ARBA00001957"/>
    </source>
</evidence>
<dbReference type="PANTHER" id="PTHR45527">
    <property type="entry name" value="NONRIBOSOMAL PEPTIDE SYNTHETASE"/>
    <property type="match status" value="1"/>
</dbReference>
<dbReference type="InterPro" id="IPR025110">
    <property type="entry name" value="AMP-bd_C"/>
</dbReference>
<dbReference type="GO" id="GO:0072330">
    <property type="term" value="P:monocarboxylic acid biosynthetic process"/>
    <property type="evidence" value="ECO:0007669"/>
    <property type="project" value="UniProtKB-ARBA"/>
</dbReference>
<dbReference type="CDD" id="cd19531">
    <property type="entry name" value="LCL_NRPS-like"/>
    <property type="match status" value="1"/>
</dbReference>
<dbReference type="Pfam" id="PF00550">
    <property type="entry name" value="PP-binding"/>
    <property type="match status" value="1"/>
</dbReference>
<dbReference type="InterPro" id="IPR045851">
    <property type="entry name" value="AMP-bd_C_sf"/>
</dbReference>
<dbReference type="GO" id="GO:0044550">
    <property type="term" value="P:secondary metabolite biosynthetic process"/>
    <property type="evidence" value="ECO:0007669"/>
    <property type="project" value="UniProtKB-ARBA"/>
</dbReference>
<dbReference type="Pfam" id="PF00668">
    <property type="entry name" value="Condensation"/>
    <property type="match status" value="1"/>
</dbReference>
<dbReference type="Gene3D" id="3.30.300.30">
    <property type="match status" value="1"/>
</dbReference>
<sequence length="1114" mass="125660">MSHLDKQERQARLSPAQQALFRLWKRGESSTGNNNRHITPRAEDGPVALSFSQQRLWFLDRLEPGNPFYTISVAFRLSGSLRVDLLRESLNRVVQRHESLRTAFTIADEQPLQYVLPLTHCPFQEQTLAIPPGPGELQEQLRTEARTPFNLQEGPLLRARVLHLNAQEHILQISMHHIISDGGSMDIFLADLAAYYNALLVAKKPQLPSLSVHYADYAVWQRAELTTEKLAPHLEYWKQRLNGIPPLLDLPTDYPRQAIQRYQGSLLEIRLPASLTATLRTFCQREGVTPFAALLATFQAFLARYTGQKDIVIGTDITDREHAETEAVIGFFVNTLLVRTHVTYEQTFRELLRQVRQQLLEDIAHHQVPFDTLVAELQPERTLSHSALFQVMFSLQNTRIDSTTLTGLQLERLVVDSHISRFDLLFDLFDTGEQISGVIEYNTDLFKAETISRIFNYWLTLLTSALAQPEQRIAQLPLLSDAERRRMLIEWNTTSPRIAYPEHCDLAALFTAQVNRTPDSIAAICEEEQITYACLKQRVDQLTALLQQHQIGPESVVGICLDRSILMLVSLLAIFQAGAAYVPLEPDHPRERLHLLLEETAVSLLLTTRTHLQCMEPGRRQAICVEELSHQQATGQPEPIQPQPEQLAYVIFTSGSTGRPKGAMLTYDGMLNHLYAKIDILQLGERDRVAQSASLSFDISLWQFLSPLLVGGTVCILDSATMYTPSQLYQSLHRFNISVLELVPAQIRMLLEERQQRAVSDTVPLRWLISTGEAIPPQLCRHWLERYPNVSLINTYGATECSDDVTHEIIAKLPDEQSSNVAVGHLIPAMQIYILDDALEPVPVGVPGHIYIGGQGVGRGYLHNPARTAETYLPDPFSAQPGARFYKTGDVGRYWPDGRIECLGRIDNQVKVHGHRVELGEIETVLMRHEQVAEAVAIVREDAADRHIVAYVVPREASLSTQVLRTFLQQKLPEYMLPAHFVLLERFPLNANGKIDKHALPAPSATFTGESYVAPKSPAEELIAALWADLLSLERVGLHDNFFVLGGHSLLATQTLFRIRSIFEVELPLRSLFERPTVAGIVDELAQLYEDRATVDEIARIYQEIASLPDEELP</sequence>
<dbReference type="GO" id="GO:0031177">
    <property type="term" value="F:phosphopantetheine binding"/>
    <property type="evidence" value="ECO:0007669"/>
    <property type="project" value="TreeGrafter"/>
</dbReference>
<dbReference type="InterPro" id="IPR001242">
    <property type="entry name" value="Condensation_dom"/>
</dbReference>
<evidence type="ECO:0000259" key="4">
    <source>
        <dbReference type="PROSITE" id="PS50075"/>
    </source>
</evidence>
<keyword evidence="2" id="KW-0596">Phosphopantetheine</keyword>
<dbReference type="EMBL" id="AP019376">
    <property type="protein sequence ID" value="BBH87118.1"/>
    <property type="molecule type" value="Genomic_DNA"/>
</dbReference>
<dbReference type="InterPro" id="IPR010071">
    <property type="entry name" value="AA_adenyl_dom"/>
</dbReference>
<name>A0A455SIC3_9CHLR</name>
<keyword evidence="3" id="KW-0597">Phosphoprotein</keyword>
<dbReference type="InterPro" id="IPR029058">
    <property type="entry name" value="AB_hydrolase_fold"/>
</dbReference>
<evidence type="ECO:0000256" key="3">
    <source>
        <dbReference type="ARBA" id="ARBA00022553"/>
    </source>
</evidence>
<dbReference type="InterPro" id="IPR000873">
    <property type="entry name" value="AMP-dep_synth/lig_dom"/>
</dbReference>
<dbReference type="Gene3D" id="3.30.559.10">
    <property type="entry name" value="Chloramphenicol acetyltransferase-like domain"/>
    <property type="match status" value="1"/>
</dbReference>
<dbReference type="Gene3D" id="3.40.50.1820">
    <property type="entry name" value="alpha/beta hydrolase"/>
    <property type="match status" value="1"/>
</dbReference>
<dbReference type="Gene3D" id="3.30.559.30">
    <property type="entry name" value="Nonribosomal peptide synthetase, condensation domain"/>
    <property type="match status" value="1"/>
</dbReference>
<dbReference type="AlphaFoldDB" id="A0A455SIC3"/>
<dbReference type="Gene3D" id="3.40.50.980">
    <property type="match status" value="2"/>
</dbReference>
<evidence type="ECO:0000313" key="5">
    <source>
        <dbReference type="EMBL" id="BBH87118.1"/>
    </source>
</evidence>
<dbReference type="InterPro" id="IPR020845">
    <property type="entry name" value="AMP-binding_CS"/>
</dbReference>
<dbReference type="GO" id="GO:0008610">
    <property type="term" value="P:lipid biosynthetic process"/>
    <property type="evidence" value="ECO:0007669"/>
    <property type="project" value="UniProtKB-ARBA"/>
</dbReference>
<dbReference type="SUPFAM" id="SSF47336">
    <property type="entry name" value="ACP-like"/>
    <property type="match status" value="1"/>
</dbReference>
<dbReference type="SUPFAM" id="SSF56801">
    <property type="entry name" value="Acetyl-CoA synthetase-like"/>
    <property type="match status" value="1"/>
</dbReference>
<dbReference type="FunFam" id="3.40.50.12780:FF:000012">
    <property type="entry name" value="Non-ribosomal peptide synthetase"/>
    <property type="match status" value="1"/>
</dbReference>
<accession>A0A455SIC3</accession>
<dbReference type="PANTHER" id="PTHR45527:SF1">
    <property type="entry name" value="FATTY ACID SYNTHASE"/>
    <property type="match status" value="1"/>
</dbReference>
<dbReference type="FunFam" id="3.40.50.980:FF:000001">
    <property type="entry name" value="Non-ribosomal peptide synthetase"/>
    <property type="match status" value="1"/>
</dbReference>
<dbReference type="PROSITE" id="PS00455">
    <property type="entry name" value="AMP_BINDING"/>
    <property type="match status" value="1"/>
</dbReference>
<gene>
    <name evidence="5" type="ORF">KTC_18690</name>
</gene>
<evidence type="ECO:0000256" key="2">
    <source>
        <dbReference type="ARBA" id="ARBA00022450"/>
    </source>
</evidence>
<dbReference type="FunFam" id="3.30.300.30:FF:000010">
    <property type="entry name" value="Enterobactin synthetase component F"/>
    <property type="match status" value="1"/>
</dbReference>
<dbReference type="GO" id="GO:0043041">
    <property type="term" value="P:amino acid activation for nonribosomal peptide biosynthetic process"/>
    <property type="evidence" value="ECO:0007669"/>
    <property type="project" value="TreeGrafter"/>
</dbReference>
<proteinExistence type="predicted"/>
<dbReference type="Gene3D" id="2.30.38.10">
    <property type="entry name" value="Luciferase, Domain 3"/>
    <property type="match status" value="1"/>
</dbReference>
<dbReference type="InterPro" id="IPR036736">
    <property type="entry name" value="ACP-like_sf"/>
</dbReference>
<dbReference type="GO" id="GO:0003824">
    <property type="term" value="F:catalytic activity"/>
    <property type="evidence" value="ECO:0007669"/>
    <property type="project" value="InterPro"/>
</dbReference>
<dbReference type="Pfam" id="PF13193">
    <property type="entry name" value="AMP-binding_C"/>
    <property type="match status" value="1"/>
</dbReference>
<dbReference type="NCBIfam" id="TIGR01733">
    <property type="entry name" value="AA-adenyl-dom"/>
    <property type="match status" value="1"/>
</dbReference>
<dbReference type="CDD" id="cd05930">
    <property type="entry name" value="A_NRPS"/>
    <property type="match status" value="1"/>
</dbReference>
<dbReference type="FunFam" id="1.10.1200.10:FF:000016">
    <property type="entry name" value="Non-ribosomal peptide synthase"/>
    <property type="match status" value="1"/>
</dbReference>
<protein>
    <recommendedName>
        <fullName evidence="4">Carrier domain-containing protein</fullName>
    </recommendedName>
</protein>
<dbReference type="GO" id="GO:0005829">
    <property type="term" value="C:cytosol"/>
    <property type="evidence" value="ECO:0007669"/>
    <property type="project" value="TreeGrafter"/>
</dbReference>
<dbReference type="SUPFAM" id="SSF52777">
    <property type="entry name" value="CoA-dependent acyltransferases"/>
    <property type="match status" value="2"/>
</dbReference>
<dbReference type="InterPro" id="IPR023213">
    <property type="entry name" value="CAT-like_dom_sf"/>
</dbReference>
<dbReference type="InterPro" id="IPR009081">
    <property type="entry name" value="PP-bd_ACP"/>
</dbReference>
<comment type="cofactor">
    <cofactor evidence="1">
        <name>pantetheine 4'-phosphate</name>
        <dbReference type="ChEBI" id="CHEBI:47942"/>
    </cofactor>
</comment>
<dbReference type="Pfam" id="PF00501">
    <property type="entry name" value="AMP-binding"/>
    <property type="match status" value="1"/>
</dbReference>
<organism evidence="5">
    <name type="scientific">Thermosporothrix sp. COM3</name>
    <dbReference type="NCBI Taxonomy" id="2490863"/>
    <lineage>
        <taxon>Bacteria</taxon>
        <taxon>Bacillati</taxon>
        <taxon>Chloroflexota</taxon>
        <taxon>Ktedonobacteria</taxon>
        <taxon>Ktedonobacterales</taxon>
        <taxon>Thermosporotrichaceae</taxon>
        <taxon>Thermosporothrix</taxon>
    </lineage>
</organism>